<evidence type="ECO:0000256" key="1">
    <source>
        <dbReference type="ARBA" id="ARBA00001947"/>
    </source>
</evidence>
<reference evidence="8 9" key="1">
    <citation type="submission" date="2019-06" db="EMBL/GenBank/DDBJ databases">
        <title>Genome sequence of Litorilinea aerophila BAA-2444.</title>
        <authorList>
            <person name="Maclea K.S."/>
            <person name="Maurais E.G."/>
            <person name="Iannazzi L.C."/>
        </authorList>
    </citation>
    <scope>NUCLEOTIDE SEQUENCE [LARGE SCALE GENOMIC DNA]</scope>
    <source>
        <strain evidence="8 9">ATCC BAA-2444</strain>
    </source>
</reference>
<evidence type="ECO:0000259" key="7">
    <source>
        <dbReference type="SMART" id="SM00829"/>
    </source>
</evidence>
<evidence type="ECO:0000256" key="4">
    <source>
        <dbReference type="ARBA" id="ARBA00022833"/>
    </source>
</evidence>
<accession>A0A540VKH6</accession>
<dbReference type="InParanoid" id="A0A540VKH6"/>
<dbReference type="GO" id="GO:0046872">
    <property type="term" value="F:metal ion binding"/>
    <property type="evidence" value="ECO:0007669"/>
    <property type="project" value="UniProtKB-KW"/>
</dbReference>
<keyword evidence="9" id="KW-1185">Reference proteome</keyword>
<comment type="cofactor">
    <cofactor evidence="1">
        <name>Zn(2+)</name>
        <dbReference type="ChEBI" id="CHEBI:29105"/>
    </cofactor>
</comment>
<dbReference type="SUPFAM" id="SSF50129">
    <property type="entry name" value="GroES-like"/>
    <property type="match status" value="1"/>
</dbReference>
<feature type="domain" description="Enoyl reductase (ER)" evidence="7">
    <location>
        <begin position="105"/>
        <end position="432"/>
    </location>
</feature>
<comment type="caution">
    <text evidence="8">The sequence shown here is derived from an EMBL/GenBank/DDBJ whole genome shotgun (WGS) entry which is preliminary data.</text>
</comment>
<evidence type="ECO:0000256" key="5">
    <source>
        <dbReference type="ARBA" id="ARBA00023002"/>
    </source>
</evidence>
<evidence type="ECO:0000256" key="3">
    <source>
        <dbReference type="ARBA" id="ARBA00022723"/>
    </source>
</evidence>
<keyword evidence="5" id="KW-0560">Oxidoreductase</keyword>
<dbReference type="Proteomes" id="UP000317371">
    <property type="component" value="Unassembled WGS sequence"/>
</dbReference>
<proteinExistence type="inferred from homology"/>
<evidence type="ECO:0000313" key="9">
    <source>
        <dbReference type="Proteomes" id="UP000317371"/>
    </source>
</evidence>
<dbReference type="CDD" id="cd08255">
    <property type="entry name" value="2-desacetyl-2-hydroxyethyl_bacteriochlorophyllide_like"/>
    <property type="match status" value="1"/>
</dbReference>
<evidence type="ECO:0000256" key="2">
    <source>
        <dbReference type="ARBA" id="ARBA00008072"/>
    </source>
</evidence>
<dbReference type="Pfam" id="PF00107">
    <property type="entry name" value="ADH_zinc_N"/>
    <property type="match status" value="1"/>
</dbReference>
<organism evidence="8 9">
    <name type="scientific">Litorilinea aerophila</name>
    <dbReference type="NCBI Taxonomy" id="1204385"/>
    <lineage>
        <taxon>Bacteria</taxon>
        <taxon>Bacillati</taxon>
        <taxon>Chloroflexota</taxon>
        <taxon>Caldilineae</taxon>
        <taxon>Caldilineales</taxon>
        <taxon>Caldilineaceae</taxon>
        <taxon>Litorilinea</taxon>
    </lineage>
</organism>
<dbReference type="SUPFAM" id="SSF51735">
    <property type="entry name" value="NAD(P)-binding Rossmann-fold domains"/>
    <property type="match status" value="1"/>
</dbReference>
<evidence type="ECO:0000313" key="8">
    <source>
        <dbReference type="EMBL" id="TQE97268.1"/>
    </source>
</evidence>
<dbReference type="OrthoDB" id="9781031at2"/>
<comment type="similarity">
    <text evidence="2">Belongs to the zinc-containing alcohol dehydrogenase family.</text>
</comment>
<dbReference type="InterPro" id="IPR036291">
    <property type="entry name" value="NAD(P)-bd_dom_sf"/>
</dbReference>
<keyword evidence="4" id="KW-0862">Zinc</keyword>
<dbReference type="InterPro" id="IPR020843">
    <property type="entry name" value="ER"/>
</dbReference>
<keyword evidence="3" id="KW-0479">Metal-binding</keyword>
<dbReference type="InterPro" id="IPR011032">
    <property type="entry name" value="GroES-like_sf"/>
</dbReference>
<evidence type="ECO:0000256" key="6">
    <source>
        <dbReference type="SAM" id="MobiDB-lite"/>
    </source>
</evidence>
<feature type="region of interest" description="Disordered" evidence="6">
    <location>
        <begin position="1"/>
        <end position="27"/>
    </location>
</feature>
<dbReference type="InterPro" id="IPR013149">
    <property type="entry name" value="ADH-like_C"/>
</dbReference>
<dbReference type="Gene3D" id="3.40.50.720">
    <property type="entry name" value="NAD(P)-binding Rossmann-like Domain"/>
    <property type="match status" value="1"/>
</dbReference>
<protein>
    <submittedName>
        <fullName evidence="8">Zinc-binding alcohol dehydrogenase</fullName>
    </submittedName>
</protein>
<dbReference type="AlphaFoldDB" id="A0A540VKH6"/>
<sequence length="434" mass="47480">MAKGRCPRRDAADPAKSSMPAAWHGPPSITPARAWPKWAWCRCLVGWEYLSPAGAHGPAGHHTHSPLRRRAGAMPEISHSIHIPISTPQQSGGFPMQIRQVVVTGQNQVVLEEAELEEGPLGPDELLIETQYTFISAGTELANYTGREPKVFQPGQWCTYPWKSGYANVGVVRAVGERVTRARPGQRVFTYGNHASALRYSQQRLVVPVPEEMDGVLAAASRMAGVAATVLFVAEIRENPWVAVFGLGMVGNLAAQFFQARGCRVIGVDPVAHRRELAGRCGIETTVGGQPEEVQAQILELTGGEGADITVDAVGHSGVVMQALRATARFGQIILLGTPRVSVPGDLTDLLSDVHLRMITVRGALEWLLPMYPDIGKRPSQYSKQQMIFDWIQRGKLQLEPLISHRLPPTQIREAYEGLLHQPETYTGVALVWE</sequence>
<dbReference type="GO" id="GO:0016491">
    <property type="term" value="F:oxidoreductase activity"/>
    <property type="evidence" value="ECO:0007669"/>
    <property type="project" value="UniProtKB-KW"/>
</dbReference>
<dbReference type="PANTHER" id="PTHR43350:SF19">
    <property type="entry name" value="D-GULOSIDE 3-DEHYDROGENASE"/>
    <property type="match status" value="1"/>
</dbReference>
<dbReference type="PANTHER" id="PTHR43350">
    <property type="entry name" value="NAD-DEPENDENT ALCOHOL DEHYDROGENASE"/>
    <property type="match status" value="1"/>
</dbReference>
<dbReference type="SMART" id="SM00829">
    <property type="entry name" value="PKS_ER"/>
    <property type="match status" value="1"/>
</dbReference>
<dbReference type="EMBL" id="VIGC01000004">
    <property type="protein sequence ID" value="TQE97268.1"/>
    <property type="molecule type" value="Genomic_DNA"/>
</dbReference>
<name>A0A540VKH6_9CHLR</name>
<dbReference type="Gene3D" id="3.90.180.10">
    <property type="entry name" value="Medium-chain alcohol dehydrogenases, catalytic domain"/>
    <property type="match status" value="2"/>
</dbReference>
<gene>
    <name evidence="8" type="ORF">FKZ61_04465</name>
</gene>